<sequence length="139" mass="15277">MKKKEKKVLIAFSVINWRGAAVQCGVWAARGATPPPTATLHSPAPRNTYVARNTMYTNSSGEGGTQLRITWGSQTLLSPYAVCLKMEVISSMERPLVSGTLNHVKRMNRMSSTTNMMNTKGPISCSGREGERDRRCLVC</sequence>
<reference evidence="1 2" key="1">
    <citation type="submission" date="2019-05" db="EMBL/GenBank/DDBJ databases">
        <title>Another draft genome of Portunus trituberculatus and its Hox gene families provides insights of decapod evolution.</title>
        <authorList>
            <person name="Jeong J.-H."/>
            <person name="Song I."/>
            <person name="Kim S."/>
            <person name="Choi T."/>
            <person name="Kim D."/>
            <person name="Ryu S."/>
            <person name="Kim W."/>
        </authorList>
    </citation>
    <scope>NUCLEOTIDE SEQUENCE [LARGE SCALE GENOMIC DNA]</scope>
    <source>
        <tissue evidence="1">Muscle</tissue>
    </source>
</reference>
<dbReference type="EMBL" id="VSRR010000069">
    <property type="protein sequence ID" value="MPC09447.1"/>
    <property type="molecule type" value="Genomic_DNA"/>
</dbReference>
<evidence type="ECO:0000313" key="2">
    <source>
        <dbReference type="Proteomes" id="UP000324222"/>
    </source>
</evidence>
<gene>
    <name evidence="1" type="ORF">E2C01_002059</name>
</gene>
<keyword evidence="2" id="KW-1185">Reference proteome</keyword>
<protein>
    <submittedName>
        <fullName evidence="1">Uncharacterized protein</fullName>
    </submittedName>
</protein>
<organism evidence="1 2">
    <name type="scientific">Portunus trituberculatus</name>
    <name type="common">Swimming crab</name>
    <name type="synonym">Neptunus trituberculatus</name>
    <dbReference type="NCBI Taxonomy" id="210409"/>
    <lineage>
        <taxon>Eukaryota</taxon>
        <taxon>Metazoa</taxon>
        <taxon>Ecdysozoa</taxon>
        <taxon>Arthropoda</taxon>
        <taxon>Crustacea</taxon>
        <taxon>Multicrustacea</taxon>
        <taxon>Malacostraca</taxon>
        <taxon>Eumalacostraca</taxon>
        <taxon>Eucarida</taxon>
        <taxon>Decapoda</taxon>
        <taxon>Pleocyemata</taxon>
        <taxon>Brachyura</taxon>
        <taxon>Eubrachyura</taxon>
        <taxon>Portunoidea</taxon>
        <taxon>Portunidae</taxon>
        <taxon>Portuninae</taxon>
        <taxon>Portunus</taxon>
    </lineage>
</organism>
<evidence type="ECO:0000313" key="1">
    <source>
        <dbReference type="EMBL" id="MPC09447.1"/>
    </source>
</evidence>
<dbReference type="Proteomes" id="UP000324222">
    <property type="component" value="Unassembled WGS sequence"/>
</dbReference>
<accession>A0A5B7CIR2</accession>
<name>A0A5B7CIR2_PORTR</name>
<proteinExistence type="predicted"/>
<dbReference type="AlphaFoldDB" id="A0A5B7CIR2"/>
<comment type="caution">
    <text evidence="1">The sequence shown here is derived from an EMBL/GenBank/DDBJ whole genome shotgun (WGS) entry which is preliminary data.</text>
</comment>